<comment type="caution">
    <text evidence="3">The sequence shown here is derived from an EMBL/GenBank/DDBJ whole genome shotgun (WGS) entry which is preliminary data.</text>
</comment>
<feature type="signal peptide" evidence="2">
    <location>
        <begin position="1"/>
        <end position="22"/>
    </location>
</feature>
<evidence type="ECO:0000256" key="2">
    <source>
        <dbReference type="SAM" id="SignalP"/>
    </source>
</evidence>
<dbReference type="PROSITE" id="PS51257">
    <property type="entry name" value="PROKAR_LIPOPROTEIN"/>
    <property type="match status" value="1"/>
</dbReference>
<name>A0A2W5A056_9BACT</name>
<feature type="compositionally biased region" description="Polar residues" evidence="1">
    <location>
        <begin position="229"/>
        <end position="246"/>
    </location>
</feature>
<keyword evidence="2" id="KW-0732">Signal</keyword>
<evidence type="ECO:0000256" key="1">
    <source>
        <dbReference type="SAM" id="MobiDB-lite"/>
    </source>
</evidence>
<reference evidence="3 4" key="1">
    <citation type="submission" date="2017-08" db="EMBL/GenBank/DDBJ databases">
        <title>Infants hospitalized years apart are colonized by the same room-sourced microbial strains.</title>
        <authorList>
            <person name="Brooks B."/>
            <person name="Olm M.R."/>
            <person name="Firek B.A."/>
            <person name="Baker R."/>
            <person name="Thomas B.C."/>
            <person name="Morowitz M.J."/>
            <person name="Banfield J.F."/>
        </authorList>
    </citation>
    <scope>NUCLEOTIDE SEQUENCE [LARGE SCALE GENOMIC DNA]</scope>
    <source>
        <strain evidence="3">S2_018_000_R2_104</strain>
    </source>
</reference>
<evidence type="ECO:0000313" key="3">
    <source>
        <dbReference type="EMBL" id="PZO87954.1"/>
    </source>
</evidence>
<dbReference type="Proteomes" id="UP000249557">
    <property type="component" value="Unassembled WGS sequence"/>
</dbReference>
<proteinExistence type="predicted"/>
<protein>
    <recommendedName>
        <fullName evidence="5">Lipoprotein</fullName>
    </recommendedName>
</protein>
<evidence type="ECO:0000313" key="4">
    <source>
        <dbReference type="Proteomes" id="UP000249557"/>
    </source>
</evidence>
<dbReference type="AlphaFoldDB" id="A0A2W5A056"/>
<feature type="chain" id="PRO_5015894769" description="Lipoprotein" evidence="2">
    <location>
        <begin position="23"/>
        <end position="246"/>
    </location>
</feature>
<feature type="region of interest" description="Disordered" evidence="1">
    <location>
        <begin position="170"/>
        <end position="246"/>
    </location>
</feature>
<evidence type="ECO:0008006" key="5">
    <source>
        <dbReference type="Google" id="ProtNLM"/>
    </source>
</evidence>
<sequence>MSFKKTLILPLLLLAGCGTLIKGQTQDITFIATGVDEAECTIDNGVKYKIKNGETLSIMRSEHDMKVDCYGAGNRHKSFVIPRELNGWSAANVANGVVPGVTYDHFSNGLYEYPEKFTVDFSGPAPGYGLPEYHDLSYPNPYDQKIEDYTPGTLRIENDSVYQKREINRTGMGMEGNNPFSRAPMGSPDITSMPPASTGATGAQGGHLSNPNGAWSPAPITPQVPRGGNSESLTRAMNPTVFGGNQ</sequence>
<gene>
    <name evidence="3" type="ORF">DI626_02820</name>
</gene>
<accession>A0A2W5A056</accession>
<dbReference type="EMBL" id="QFNK01000034">
    <property type="protein sequence ID" value="PZO87954.1"/>
    <property type="molecule type" value="Genomic_DNA"/>
</dbReference>
<organism evidence="3 4">
    <name type="scientific">Micavibrio aeruginosavorus</name>
    <dbReference type="NCBI Taxonomy" id="349221"/>
    <lineage>
        <taxon>Bacteria</taxon>
        <taxon>Pseudomonadati</taxon>
        <taxon>Bdellovibrionota</taxon>
        <taxon>Bdellovibrionia</taxon>
        <taxon>Bdellovibrionales</taxon>
        <taxon>Pseudobdellovibrionaceae</taxon>
        <taxon>Micavibrio</taxon>
    </lineage>
</organism>
<feature type="compositionally biased region" description="Polar residues" evidence="1">
    <location>
        <begin position="194"/>
        <end position="213"/>
    </location>
</feature>